<dbReference type="InterPro" id="IPR050640">
    <property type="entry name" value="Bact_2-comp_sensor_kinase"/>
</dbReference>
<reference evidence="3 4" key="1">
    <citation type="submission" date="2016-10" db="EMBL/GenBank/DDBJ databases">
        <authorList>
            <person name="de Groot N.N."/>
        </authorList>
    </citation>
    <scope>NUCLEOTIDE SEQUENCE [LARGE SCALE GENOMIC DNA]</scope>
    <source>
        <strain evidence="3 4">DSM 19706</strain>
    </source>
</reference>
<dbReference type="InterPro" id="IPR036890">
    <property type="entry name" value="HATPase_C_sf"/>
</dbReference>
<keyword evidence="3" id="KW-0808">Transferase</keyword>
<dbReference type="RefSeq" id="WP_093329785.1">
    <property type="nucleotide sequence ID" value="NZ_AP027363.1"/>
</dbReference>
<gene>
    <name evidence="3" type="ORF">SAMN05660429_02044</name>
</gene>
<keyword evidence="3" id="KW-0418">Kinase</keyword>
<sequence>MNWNSLIEDRNRFFWILHTAGWLGFAFIHFLGSLLHDLRDIFVIIIFLNAYAGWLLTIPLRYVYRKAWNLTPGKIVIVIIVCSYVVGVLWRVVANINYWEIYKHGFRPDFWLMYTQNSIWFFYIILSWSVLYFGIKYYQMLQKEKQNVLQANTVAHQAQLKMLRYQLNPHFLFNTLNAISTLIMVKDNKTANGMVTKLSEFLRYTLDKDPMKKVNLATEFKALQLYLDIEKVRFEERLQVNFVLDDDCKEALVPSMILQPIVENAIKYAIAVQEDGGTIDIHCKHFGNDLLLEVADNGPGAEIKNGNLHRENGVGLANTRERLQALYGENFALVVSNNRPQGVKVNMRMPYEVSEES</sequence>
<name>A0A1I0F302_THASX</name>
<dbReference type="InterPro" id="IPR003594">
    <property type="entry name" value="HATPase_dom"/>
</dbReference>
<dbReference type="InterPro" id="IPR010559">
    <property type="entry name" value="Sig_transdc_His_kin_internal"/>
</dbReference>
<feature type="transmembrane region" description="Helical" evidence="1">
    <location>
        <begin position="41"/>
        <end position="63"/>
    </location>
</feature>
<dbReference type="OrthoDB" id="2514702at2"/>
<keyword evidence="1" id="KW-0472">Membrane</keyword>
<dbReference type="Gene3D" id="3.30.565.10">
    <property type="entry name" value="Histidine kinase-like ATPase, C-terminal domain"/>
    <property type="match status" value="1"/>
</dbReference>
<dbReference type="SMART" id="SM00387">
    <property type="entry name" value="HATPase_c"/>
    <property type="match status" value="1"/>
</dbReference>
<dbReference type="Proteomes" id="UP000199308">
    <property type="component" value="Unassembled WGS sequence"/>
</dbReference>
<dbReference type="Pfam" id="PF02518">
    <property type="entry name" value="HATPase_c"/>
    <property type="match status" value="1"/>
</dbReference>
<evidence type="ECO:0000313" key="4">
    <source>
        <dbReference type="Proteomes" id="UP000199308"/>
    </source>
</evidence>
<dbReference type="STRING" id="349064.SAMN05660429_02044"/>
<keyword evidence="1" id="KW-1133">Transmembrane helix</keyword>
<feature type="transmembrane region" description="Helical" evidence="1">
    <location>
        <begin position="75"/>
        <end position="98"/>
    </location>
</feature>
<evidence type="ECO:0000313" key="3">
    <source>
        <dbReference type="EMBL" id="SET52276.1"/>
    </source>
</evidence>
<dbReference type="EMBL" id="FOHK01000008">
    <property type="protein sequence ID" value="SET52276.1"/>
    <property type="molecule type" value="Genomic_DNA"/>
</dbReference>
<feature type="domain" description="Histidine kinase/HSP90-like ATPase" evidence="2">
    <location>
        <begin position="249"/>
        <end position="353"/>
    </location>
</feature>
<accession>A0A1I0F302</accession>
<dbReference type="GO" id="GO:0000155">
    <property type="term" value="F:phosphorelay sensor kinase activity"/>
    <property type="evidence" value="ECO:0007669"/>
    <property type="project" value="InterPro"/>
</dbReference>
<dbReference type="PANTHER" id="PTHR34220">
    <property type="entry name" value="SENSOR HISTIDINE KINASE YPDA"/>
    <property type="match status" value="1"/>
</dbReference>
<keyword evidence="4" id="KW-1185">Reference proteome</keyword>
<dbReference type="Pfam" id="PF06580">
    <property type="entry name" value="His_kinase"/>
    <property type="match status" value="1"/>
</dbReference>
<dbReference type="PANTHER" id="PTHR34220:SF7">
    <property type="entry name" value="SENSOR HISTIDINE KINASE YPDA"/>
    <property type="match status" value="1"/>
</dbReference>
<proteinExistence type="predicted"/>
<organism evidence="3 4">
    <name type="scientific">Thalassotalea agarivorans</name>
    <name type="common">Thalassomonas agarivorans</name>
    <dbReference type="NCBI Taxonomy" id="349064"/>
    <lineage>
        <taxon>Bacteria</taxon>
        <taxon>Pseudomonadati</taxon>
        <taxon>Pseudomonadota</taxon>
        <taxon>Gammaproteobacteria</taxon>
        <taxon>Alteromonadales</taxon>
        <taxon>Colwelliaceae</taxon>
        <taxon>Thalassotalea</taxon>
    </lineage>
</organism>
<dbReference type="GO" id="GO:0016020">
    <property type="term" value="C:membrane"/>
    <property type="evidence" value="ECO:0007669"/>
    <property type="project" value="InterPro"/>
</dbReference>
<feature type="transmembrane region" description="Helical" evidence="1">
    <location>
        <begin position="118"/>
        <end position="135"/>
    </location>
</feature>
<evidence type="ECO:0000259" key="2">
    <source>
        <dbReference type="SMART" id="SM00387"/>
    </source>
</evidence>
<keyword evidence="1" id="KW-0812">Transmembrane</keyword>
<feature type="transmembrane region" description="Helical" evidence="1">
    <location>
        <begin position="12"/>
        <end position="35"/>
    </location>
</feature>
<dbReference type="AlphaFoldDB" id="A0A1I0F302"/>
<dbReference type="SUPFAM" id="SSF55874">
    <property type="entry name" value="ATPase domain of HSP90 chaperone/DNA topoisomerase II/histidine kinase"/>
    <property type="match status" value="1"/>
</dbReference>
<protein>
    <submittedName>
        <fullName evidence="3">Histidine kinase-, DNA gyrase B-, and HSP90-like ATPase</fullName>
    </submittedName>
</protein>
<evidence type="ECO:0000256" key="1">
    <source>
        <dbReference type="SAM" id="Phobius"/>
    </source>
</evidence>